<dbReference type="AlphaFoldDB" id="A0A5N5TE74"/>
<organism evidence="1 2">
    <name type="scientific">Armadillidium nasatum</name>
    <dbReference type="NCBI Taxonomy" id="96803"/>
    <lineage>
        <taxon>Eukaryota</taxon>
        <taxon>Metazoa</taxon>
        <taxon>Ecdysozoa</taxon>
        <taxon>Arthropoda</taxon>
        <taxon>Crustacea</taxon>
        <taxon>Multicrustacea</taxon>
        <taxon>Malacostraca</taxon>
        <taxon>Eumalacostraca</taxon>
        <taxon>Peracarida</taxon>
        <taxon>Isopoda</taxon>
        <taxon>Oniscidea</taxon>
        <taxon>Crinocheta</taxon>
        <taxon>Armadillidiidae</taxon>
        <taxon>Armadillidium</taxon>
    </lineage>
</organism>
<accession>A0A5N5TE74</accession>
<keyword evidence="2" id="KW-1185">Reference proteome</keyword>
<reference evidence="1 2" key="1">
    <citation type="journal article" date="2019" name="PLoS Biol.">
        <title>Sex chromosomes control vertical transmission of feminizing Wolbachia symbionts in an isopod.</title>
        <authorList>
            <person name="Becking T."/>
            <person name="Chebbi M.A."/>
            <person name="Giraud I."/>
            <person name="Moumen B."/>
            <person name="Laverre T."/>
            <person name="Caubet Y."/>
            <person name="Peccoud J."/>
            <person name="Gilbert C."/>
            <person name="Cordaux R."/>
        </authorList>
    </citation>
    <scope>NUCLEOTIDE SEQUENCE [LARGE SCALE GENOMIC DNA]</scope>
    <source>
        <strain evidence="1">ANa2</strain>
        <tissue evidence="1">Whole body excluding digestive tract and cuticle</tissue>
    </source>
</reference>
<feature type="non-terminal residue" evidence="1">
    <location>
        <position position="99"/>
    </location>
</feature>
<dbReference type="Proteomes" id="UP000326759">
    <property type="component" value="Unassembled WGS sequence"/>
</dbReference>
<dbReference type="EMBL" id="SEYY01003101">
    <property type="protein sequence ID" value="KAB7504469.1"/>
    <property type="molecule type" value="Genomic_DNA"/>
</dbReference>
<sequence length="99" mass="11798">MFAFALIHLKIGKVVNRFYKMEALLRLIAINVERKSIATYNEDDINCIRKWKPNGCDLYFYPPAEFKKCFKSISDEKFVVFVGDSRLRYIYNKFVWVSL</sequence>
<dbReference type="OrthoDB" id="1739608at2759"/>
<protein>
    <submittedName>
        <fullName evidence="1">Uncharacterized protein</fullName>
    </submittedName>
</protein>
<name>A0A5N5TE74_9CRUS</name>
<gene>
    <name evidence="1" type="ORF">Anas_13269</name>
</gene>
<evidence type="ECO:0000313" key="1">
    <source>
        <dbReference type="EMBL" id="KAB7504469.1"/>
    </source>
</evidence>
<comment type="caution">
    <text evidence="1">The sequence shown here is derived from an EMBL/GenBank/DDBJ whole genome shotgun (WGS) entry which is preliminary data.</text>
</comment>
<evidence type="ECO:0000313" key="2">
    <source>
        <dbReference type="Proteomes" id="UP000326759"/>
    </source>
</evidence>
<proteinExistence type="predicted"/>